<feature type="transmembrane region" description="Helical" evidence="1">
    <location>
        <begin position="21"/>
        <end position="44"/>
    </location>
</feature>
<gene>
    <name evidence="2" type="ORF">J0A66_19575</name>
</gene>
<dbReference type="AlphaFoldDB" id="A0A939DRJ7"/>
<keyword evidence="1" id="KW-1133">Transmembrane helix</keyword>
<evidence type="ECO:0000313" key="2">
    <source>
        <dbReference type="EMBL" id="MBN7827439.1"/>
    </source>
</evidence>
<dbReference type="InterPro" id="IPR019253">
    <property type="entry name" value="DUF2244_TM"/>
</dbReference>
<keyword evidence="3" id="KW-1185">Reference proteome</keyword>
<organism evidence="2 3">
    <name type="scientific">Bowmanella dokdonensis</name>
    <dbReference type="NCBI Taxonomy" id="751969"/>
    <lineage>
        <taxon>Bacteria</taxon>
        <taxon>Pseudomonadati</taxon>
        <taxon>Pseudomonadota</taxon>
        <taxon>Gammaproteobacteria</taxon>
        <taxon>Alteromonadales</taxon>
        <taxon>Alteromonadaceae</taxon>
        <taxon>Bowmanella</taxon>
    </lineage>
</organism>
<dbReference type="Pfam" id="PF10003">
    <property type="entry name" value="DUF2244"/>
    <property type="match status" value="1"/>
</dbReference>
<keyword evidence="1" id="KW-0472">Membrane</keyword>
<dbReference type="EMBL" id="JAFKCV010000018">
    <property type="protein sequence ID" value="MBN7827439.1"/>
    <property type="molecule type" value="Genomic_DNA"/>
</dbReference>
<evidence type="ECO:0000256" key="1">
    <source>
        <dbReference type="SAM" id="Phobius"/>
    </source>
</evidence>
<evidence type="ECO:0000313" key="3">
    <source>
        <dbReference type="Proteomes" id="UP000664654"/>
    </source>
</evidence>
<keyword evidence="1" id="KW-0812">Transmembrane</keyword>
<accession>A0A939DRJ7</accession>
<name>A0A939DRJ7_9ALTE</name>
<sequence>MVLKDNFDNRIRIRLQPNRSASWGQTKLLVTFLGGLCLMVALFWSLAGAWLILPFAGLEVGLFGWLAYRVCKDTYSQQMLLIDQRQIQVIWGYTRPTKQWQFDRQDCLFVIHLPHHSLSTQELTINGRGLCLPLGERLNQQDMQTLLKLLRKLDLPCRTLGQTEVQALERTLD</sequence>
<dbReference type="Proteomes" id="UP000664654">
    <property type="component" value="Unassembled WGS sequence"/>
</dbReference>
<protein>
    <submittedName>
        <fullName evidence="2">DUF2244 domain-containing protein</fullName>
    </submittedName>
</protein>
<comment type="caution">
    <text evidence="2">The sequence shown here is derived from an EMBL/GenBank/DDBJ whole genome shotgun (WGS) entry which is preliminary data.</text>
</comment>
<dbReference type="RefSeq" id="WP_206575551.1">
    <property type="nucleotide sequence ID" value="NZ_JAFKCV010000018.1"/>
</dbReference>
<reference evidence="2" key="1">
    <citation type="submission" date="2021-03" db="EMBL/GenBank/DDBJ databases">
        <title>novel species isolated from a fishpond in China.</title>
        <authorList>
            <person name="Lu H."/>
            <person name="Cai Z."/>
        </authorList>
    </citation>
    <scope>NUCLEOTIDE SEQUENCE</scope>
    <source>
        <strain evidence="2">JCM 30855</strain>
    </source>
</reference>
<proteinExistence type="predicted"/>
<feature type="transmembrane region" description="Helical" evidence="1">
    <location>
        <begin position="50"/>
        <end position="71"/>
    </location>
</feature>